<comment type="function">
    <text evidence="5">Splits internally a 1,3-beta-glucan molecule and transfers the newly generated reducing end (the donor) to the non-reducing end of another 1,3-beta-glucan molecule (the acceptor) forming a 1,3-beta linkage, resulting in the elongation of 1,3-beta-glucan chains in the cell wall.</text>
</comment>
<dbReference type="GO" id="GO:0098552">
    <property type="term" value="C:side of membrane"/>
    <property type="evidence" value="ECO:0007669"/>
    <property type="project" value="UniProtKB-KW"/>
</dbReference>
<organism evidence="6 7">
    <name type="scientific">Lomentospora prolificans</name>
    <dbReference type="NCBI Taxonomy" id="41688"/>
    <lineage>
        <taxon>Eukaryota</taxon>
        <taxon>Fungi</taxon>
        <taxon>Dikarya</taxon>
        <taxon>Ascomycota</taxon>
        <taxon>Pezizomycotina</taxon>
        <taxon>Sordariomycetes</taxon>
        <taxon>Hypocreomycetidae</taxon>
        <taxon>Microascales</taxon>
        <taxon>Microascaceae</taxon>
        <taxon>Lomentospora</taxon>
    </lineage>
</organism>
<keyword evidence="5" id="KW-0336">GPI-anchor</keyword>
<dbReference type="OrthoDB" id="421038at2759"/>
<evidence type="ECO:0000256" key="2">
    <source>
        <dbReference type="ARBA" id="ARBA00007528"/>
    </source>
</evidence>
<dbReference type="VEuPathDB" id="FungiDB:jhhlp_005613"/>
<sequence>MHVSFTQILYTPLSKEFWIFNVVEAVVVSAQVLPLPGFACRFPSTLGLLAALAAPLASAVEPLEVKGRYFVNPNNGNRFQIVGIDYQPGGSAGYDPKSGKDPLSDRDHCLRDAALMQVLGVNTIRVYNLDPNINHDECASIFNAAGMYMIIDVNSPLPGEALTSFEPWTSYYDTYLNRTFAIVEAFKSYPNTLLFFSGNEVIDRAESAEFGPRYIRAVTRDLKNYIKKHSKRYIPVGYSAADVRDILWDSWNYFTCRIKGEEDDESRADVFGLNSYSWCGDATFESSTFKDLVEGFKDTSVPIFFSEFGCNEVTPRLFTEIAAIYGDKMTPVFSGGMVYEYTQEANNYGLVKLDKETGDAELLVDYNTLAKRYAAIDFDALYAQKAGDDTPDPVTCDAKLITQKGFDTNFTIPAMPADDSEKILNAGVKPAPVGKIIDVTQLVTPHKVVDTDGNELTNIGIKVVPDNGWNKPGINTAFAVGAGAGNGTSAADDEGAGAFLHPSLLALAVPLVALLI</sequence>
<name>A0A2N3N3K1_9PEZI</name>
<dbReference type="SUPFAM" id="SSF51445">
    <property type="entry name" value="(Trans)glycosidases"/>
    <property type="match status" value="1"/>
</dbReference>
<evidence type="ECO:0000256" key="3">
    <source>
        <dbReference type="ARBA" id="ARBA00022729"/>
    </source>
</evidence>
<keyword evidence="3" id="KW-0732">Signal</keyword>
<comment type="caution">
    <text evidence="6">The sequence shown here is derived from an EMBL/GenBank/DDBJ whole genome shotgun (WGS) entry which is preliminary data.</text>
</comment>
<keyword evidence="5" id="KW-0808">Transferase</keyword>
<keyword evidence="4" id="KW-0325">Glycoprotein</keyword>
<comment type="subcellular location">
    <subcellularLocation>
        <location evidence="1 5">Cell membrane</location>
        <topology evidence="1 5">Lipid-anchor</topology>
        <topology evidence="1 5">GPI-anchor</topology>
    </subcellularLocation>
</comment>
<evidence type="ECO:0000256" key="1">
    <source>
        <dbReference type="ARBA" id="ARBA00004609"/>
    </source>
</evidence>
<evidence type="ECO:0000313" key="6">
    <source>
        <dbReference type="EMBL" id="PKS07016.1"/>
    </source>
</evidence>
<dbReference type="Gene3D" id="3.20.20.80">
    <property type="entry name" value="Glycosidases"/>
    <property type="match status" value="1"/>
</dbReference>
<dbReference type="GO" id="GO:0031505">
    <property type="term" value="P:fungal-type cell wall organization"/>
    <property type="evidence" value="ECO:0007669"/>
    <property type="project" value="TreeGrafter"/>
</dbReference>
<dbReference type="PANTHER" id="PTHR31468:SF4">
    <property type="entry name" value="1,3-BETA-GLUCANOSYLTRANSFERASE GAS3-RELATED"/>
    <property type="match status" value="1"/>
</dbReference>
<dbReference type="InterPro" id="IPR017853">
    <property type="entry name" value="GH"/>
</dbReference>
<dbReference type="GO" id="GO:0005886">
    <property type="term" value="C:plasma membrane"/>
    <property type="evidence" value="ECO:0007669"/>
    <property type="project" value="UniProtKB-SubCell"/>
</dbReference>
<reference evidence="6 7" key="1">
    <citation type="journal article" date="2017" name="G3 (Bethesda)">
        <title>First Draft Genome Sequence of the Pathogenic Fungus Lomentospora prolificans (Formerly Scedosporium prolificans).</title>
        <authorList>
            <person name="Luo R."/>
            <person name="Zimin A."/>
            <person name="Workman R."/>
            <person name="Fan Y."/>
            <person name="Pertea G."/>
            <person name="Grossman N."/>
            <person name="Wear M.P."/>
            <person name="Jia B."/>
            <person name="Miller H."/>
            <person name="Casadevall A."/>
            <person name="Timp W."/>
            <person name="Zhang S.X."/>
            <person name="Salzberg S.L."/>
        </authorList>
    </citation>
    <scope>NUCLEOTIDE SEQUENCE [LARGE SCALE GENOMIC DNA]</scope>
    <source>
        <strain evidence="6 7">JHH-5317</strain>
    </source>
</reference>
<dbReference type="InterPro" id="IPR004886">
    <property type="entry name" value="Glucanosyltransferase"/>
</dbReference>
<keyword evidence="5" id="KW-0449">Lipoprotein</keyword>
<dbReference type="GO" id="GO:0042124">
    <property type="term" value="F:1,3-beta-glucanosyltransferase activity"/>
    <property type="evidence" value="ECO:0007669"/>
    <property type="project" value="TreeGrafter"/>
</dbReference>
<keyword evidence="7" id="KW-1185">Reference proteome</keyword>
<evidence type="ECO:0000256" key="4">
    <source>
        <dbReference type="ARBA" id="ARBA00023180"/>
    </source>
</evidence>
<evidence type="ECO:0000313" key="7">
    <source>
        <dbReference type="Proteomes" id="UP000233524"/>
    </source>
</evidence>
<dbReference type="GO" id="GO:0071970">
    <property type="term" value="P:fungal-type cell wall (1-&gt;3)-beta-D-glucan biosynthetic process"/>
    <property type="evidence" value="ECO:0007669"/>
    <property type="project" value="TreeGrafter"/>
</dbReference>
<dbReference type="Pfam" id="PF03198">
    <property type="entry name" value="Glyco_hydro_72"/>
    <property type="match status" value="1"/>
</dbReference>
<dbReference type="AlphaFoldDB" id="A0A2N3N3K1"/>
<evidence type="ECO:0000256" key="5">
    <source>
        <dbReference type="RuleBase" id="RU361209"/>
    </source>
</evidence>
<dbReference type="FunCoup" id="A0A2N3N3K1">
    <property type="interactions" value="55"/>
</dbReference>
<dbReference type="EC" id="2.4.1.-" evidence="5"/>
<keyword evidence="5" id="KW-0472">Membrane</keyword>
<protein>
    <recommendedName>
        <fullName evidence="5">1,3-beta-glucanosyltransferase</fullName>
        <ecNumber evidence="5">2.4.1.-</ecNumber>
    </recommendedName>
</protein>
<accession>A0A2N3N3K1</accession>
<gene>
    <name evidence="6" type="ORF">jhhlp_005613</name>
</gene>
<proteinExistence type="inferred from homology"/>
<dbReference type="PANTHER" id="PTHR31468">
    <property type="entry name" value="1,3-BETA-GLUCANOSYLTRANSFERASE GAS1"/>
    <property type="match status" value="1"/>
</dbReference>
<dbReference type="InParanoid" id="A0A2N3N3K1"/>
<dbReference type="EMBL" id="NLAX01000701">
    <property type="protein sequence ID" value="PKS07016.1"/>
    <property type="molecule type" value="Genomic_DNA"/>
</dbReference>
<dbReference type="Proteomes" id="UP000233524">
    <property type="component" value="Unassembled WGS sequence"/>
</dbReference>
<comment type="similarity">
    <text evidence="2 5">Belongs to the glycosyl hydrolase 72 family.</text>
</comment>